<keyword evidence="4" id="KW-1185">Reference proteome</keyword>
<name>A0ABV5D2S8_9ACTN</name>
<dbReference type="RefSeq" id="WP_375737301.1">
    <property type="nucleotide sequence ID" value="NZ_JBCGDC010000278.1"/>
</dbReference>
<dbReference type="Proteomes" id="UP001582793">
    <property type="component" value="Unassembled WGS sequence"/>
</dbReference>
<organism evidence="3 4">
    <name type="scientific">Polymorphospora lycopeni</name>
    <dbReference type="NCBI Taxonomy" id="3140240"/>
    <lineage>
        <taxon>Bacteria</taxon>
        <taxon>Bacillati</taxon>
        <taxon>Actinomycetota</taxon>
        <taxon>Actinomycetes</taxon>
        <taxon>Micromonosporales</taxon>
        <taxon>Micromonosporaceae</taxon>
        <taxon>Polymorphospora</taxon>
    </lineage>
</organism>
<evidence type="ECO:0000313" key="3">
    <source>
        <dbReference type="EMBL" id="MFB6398567.1"/>
    </source>
</evidence>
<evidence type="ECO:0000256" key="2">
    <source>
        <dbReference type="SAM" id="Phobius"/>
    </source>
</evidence>
<dbReference type="EMBL" id="JBCGDC010000278">
    <property type="protein sequence ID" value="MFB6398567.1"/>
    <property type="molecule type" value="Genomic_DNA"/>
</dbReference>
<feature type="transmembrane region" description="Helical" evidence="2">
    <location>
        <begin position="287"/>
        <end position="320"/>
    </location>
</feature>
<feature type="transmembrane region" description="Helical" evidence="2">
    <location>
        <begin position="478"/>
        <end position="499"/>
    </location>
</feature>
<evidence type="ECO:0000256" key="1">
    <source>
        <dbReference type="SAM" id="MobiDB-lite"/>
    </source>
</evidence>
<accession>A0ABV5D2S8</accession>
<sequence length="654" mass="68394">MPSDRQRLLDRPHEEPAGSPPADAGTADAGTARSGPAAGTDAARPDGDPDKTATPDNAAPDGPATARPARWAPALCGVALLLVAAAFAGGRSQASWAMGAYWAGQLLLVSAAGAACLLPRISPAGRTGALFGFTAAQFLIKVAYSPVHVKFADELQHWQTTLGMLDSGRLFPTNHSLPISPVFPGLEILTVVVMKTTGLSFFPAALVVCGASTMLLTAAVLLLVRQMTPRWDVVALVTLVYLCNPNHGFFTSMYLYTTPALPLLVLALAQAVSLLRDPRRPVGRVALGLVCAGGVLVTHHLTMVVCLVLLATIAVSAALVRPVRRSAAALGALAAGSVALSVAWVALVAPDTVGYLGGPLLALGETFTQFGAVESGQVAGAASSKPLVETAFSLAAILVLAGAAGLLGLWSWRRRERWLAVLLIGVAGLEALIVIIRVVSPRGEELAGRSPAYVTLVVAAVLGLGLHRLPAAVRRGRVWLAGAAAALLVLFVGGITAGWPPNWLRLPGTYHAAGYEAAVDAHTLQLGWWSREHLPAGGRFISDFGNQTVLGTIGGLDPVNSPAPMFYRPEFDWGDRSMVQDLEIRYVVVDHRITLAPPARGTFFIGDPPEGGTDTSGPFPAASLTKFDTTQGTGIVFDDGTIRVYDLSNSRYAW</sequence>
<feature type="region of interest" description="Disordered" evidence="1">
    <location>
        <begin position="1"/>
        <end position="66"/>
    </location>
</feature>
<proteinExistence type="predicted"/>
<feature type="compositionally biased region" description="Basic and acidic residues" evidence="1">
    <location>
        <begin position="43"/>
        <end position="53"/>
    </location>
</feature>
<feature type="transmembrane region" description="Helical" evidence="2">
    <location>
        <begin position="201"/>
        <end position="224"/>
    </location>
</feature>
<keyword evidence="2" id="KW-0812">Transmembrane</keyword>
<reference evidence="3 4" key="1">
    <citation type="submission" date="2024-04" db="EMBL/GenBank/DDBJ databases">
        <title>Polymorphospora sp. isolated from Baiyangdian Lake in Xiong'an New Area.</title>
        <authorList>
            <person name="Zhang X."/>
            <person name="Liu J."/>
        </authorList>
    </citation>
    <scope>NUCLEOTIDE SEQUENCE [LARGE SCALE GENOMIC DNA]</scope>
    <source>
        <strain evidence="3 4">2-325</strain>
    </source>
</reference>
<keyword evidence="2" id="KW-0472">Membrane</keyword>
<feature type="compositionally biased region" description="Basic and acidic residues" evidence="1">
    <location>
        <begin position="1"/>
        <end position="16"/>
    </location>
</feature>
<feature type="transmembrane region" description="Helical" evidence="2">
    <location>
        <begin position="391"/>
        <end position="412"/>
    </location>
</feature>
<protein>
    <recommendedName>
        <fullName evidence="5">Glycosyltransferase RgtA/B/C/D-like domain-containing protein</fullName>
    </recommendedName>
</protein>
<evidence type="ECO:0008006" key="5">
    <source>
        <dbReference type="Google" id="ProtNLM"/>
    </source>
</evidence>
<feature type="transmembrane region" description="Helical" evidence="2">
    <location>
        <begin position="130"/>
        <end position="147"/>
    </location>
</feature>
<comment type="caution">
    <text evidence="3">The sequence shown here is derived from an EMBL/GenBank/DDBJ whole genome shotgun (WGS) entry which is preliminary data.</text>
</comment>
<feature type="transmembrane region" description="Helical" evidence="2">
    <location>
        <begin position="327"/>
        <end position="349"/>
    </location>
</feature>
<keyword evidence="2" id="KW-1133">Transmembrane helix</keyword>
<feature type="compositionally biased region" description="Low complexity" evidence="1">
    <location>
        <begin position="20"/>
        <end position="35"/>
    </location>
</feature>
<evidence type="ECO:0000313" key="4">
    <source>
        <dbReference type="Proteomes" id="UP001582793"/>
    </source>
</evidence>
<feature type="transmembrane region" description="Helical" evidence="2">
    <location>
        <begin position="446"/>
        <end position="466"/>
    </location>
</feature>
<feature type="transmembrane region" description="Helical" evidence="2">
    <location>
        <begin position="419"/>
        <end position="440"/>
    </location>
</feature>
<gene>
    <name evidence="3" type="ORF">AAFH96_36705</name>
</gene>
<feature type="transmembrane region" description="Helical" evidence="2">
    <location>
        <begin position="100"/>
        <end position="118"/>
    </location>
</feature>
<feature type="transmembrane region" description="Helical" evidence="2">
    <location>
        <begin position="71"/>
        <end position="88"/>
    </location>
</feature>